<evidence type="ECO:0000256" key="5">
    <source>
        <dbReference type="ARBA" id="ARBA00022833"/>
    </source>
</evidence>
<dbReference type="EC" id="3.4.24.-" evidence="9"/>
<evidence type="ECO:0000256" key="3">
    <source>
        <dbReference type="ARBA" id="ARBA00022723"/>
    </source>
</evidence>
<dbReference type="Proteomes" id="UP000694941">
    <property type="component" value="Unplaced"/>
</dbReference>
<dbReference type="InterPro" id="IPR034035">
    <property type="entry name" value="Astacin-like_dom"/>
</dbReference>
<dbReference type="Pfam" id="PF00629">
    <property type="entry name" value="MAM"/>
    <property type="match status" value="1"/>
</dbReference>
<gene>
    <name evidence="13" type="primary">LOC106459179</name>
</gene>
<evidence type="ECO:0000256" key="7">
    <source>
        <dbReference type="ARBA" id="ARBA00025529"/>
    </source>
</evidence>
<feature type="domain" description="Peptidase M12A" evidence="11">
    <location>
        <begin position="60"/>
        <end position="256"/>
    </location>
</feature>
<proteinExistence type="predicted"/>
<evidence type="ECO:0000259" key="11">
    <source>
        <dbReference type="PROSITE" id="PS51864"/>
    </source>
</evidence>
<reference evidence="13" key="1">
    <citation type="submission" date="2025-08" db="UniProtKB">
        <authorList>
            <consortium name="RefSeq"/>
        </authorList>
    </citation>
    <scope>IDENTIFICATION</scope>
    <source>
        <tissue evidence="13">Muscle</tissue>
    </source>
</reference>
<feature type="active site" evidence="8">
    <location>
        <position position="151"/>
    </location>
</feature>
<sequence length="413" mass="47094">MSITYSFISWQKMLFFLFSVLLPWCGLGIPLDDYDGDSGLYNPGLYQGDIAGIDMTQDRNAIVDHTKLWPGGVVHYEIDPAVDFMRDKIMAAIKEYHDKTCVRFVPRTSNVVDYIRIVDEPGCWSFVGVQGGLQKVSLGQGCSTKPTSIHELMHAIGFWHEQSRSDRDDYLEIIWENIMEGTEFNFDKLDYFDNNLLGVEFDYESIMLYGETAFSKDYKSITMKPRKAGVKLIPVYTKSGFSTTDVIKINRLYECFGEVRPPRPEPPGFYCDFEDDNCGIANQENMLLFWYRSNIRREGSRGYYMGLTATQGGNGFARLITPFVKVYGREKGCLRFRYYLEGSAARNLKVTQQGQSTSEVWETNVADGRWKETVLNLNLNGDTRFFVEASTSTDNTQGVIAIDEFSLAIRSCN</sequence>
<dbReference type="SMART" id="SM00137">
    <property type="entry name" value="MAM"/>
    <property type="match status" value="1"/>
</dbReference>
<dbReference type="InterPro" id="IPR024079">
    <property type="entry name" value="MetalloPept_cat_dom_sf"/>
</dbReference>
<evidence type="ECO:0000313" key="12">
    <source>
        <dbReference type="Proteomes" id="UP000694941"/>
    </source>
</evidence>
<dbReference type="PROSITE" id="PS51864">
    <property type="entry name" value="ASTACIN"/>
    <property type="match status" value="1"/>
</dbReference>
<evidence type="ECO:0000256" key="1">
    <source>
        <dbReference type="ARBA" id="ARBA00011245"/>
    </source>
</evidence>
<feature type="binding site" evidence="8">
    <location>
        <position position="154"/>
    </location>
    <ligand>
        <name>Zn(2+)</name>
        <dbReference type="ChEBI" id="CHEBI:29105"/>
        <note>catalytic</note>
    </ligand>
</feature>
<feature type="signal peptide" evidence="9">
    <location>
        <begin position="1"/>
        <end position="28"/>
    </location>
</feature>
<keyword evidence="6 8" id="KW-0482">Metalloprotease</keyword>
<dbReference type="SMART" id="SM00235">
    <property type="entry name" value="ZnMc"/>
    <property type="match status" value="1"/>
</dbReference>
<evidence type="ECO:0000256" key="8">
    <source>
        <dbReference type="PROSITE-ProRule" id="PRU01211"/>
    </source>
</evidence>
<dbReference type="PRINTS" id="PR00480">
    <property type="entry name" value="ASTACIN"/>
</dbReference>
<dbReference type="CDD" id="cd04280">
    <property type="entry name" value="ZnMc_astacin_like"/>
    <property type="match status" value="1"/>
</dbReference>
<keyword evidence="12" id="KW-1185">Reference proteome</keyword>
<dbReference type="RefSeq" id="XP_022241323.1">
    <property type="nucleotide sequence ID" value="XM_022385615.1"/>
</dbReference>
<dbReference type="Gene3D" id="2.60.120.200">
    <property type="match status" value="1"/>
</dbReference>
<evidence type="ECO:0000313" key="13">
    <source>
        <dbReference type="RefSeq" id="XP_022241323.1"/>
    </source>
</evidence>
<comment type="cofactor">
    <cofactor evidence="8 9">
        <name>Zn(2+)</name>
        <dbReference type="ChEBI" id="CHEBI:29105"/>
    </cofactor>
    <text evidence="8 9">Binds 1 zinc ion per subunit.</text>
</comment>
<dbReference type="Pfam" id="PF01400">
    <property type="entry name" value="Astacin"/>
    <property type="match status" value="1"/>
</dbReference>
<dbReference type="InterPro" id="IPR001506">
    <property type="entry name" value="Peptidase_M12A"/>
</dbReference>
<dbReference type="GeneID" id="106459179"/>
<evidence type="ECO:0000256" key="4">
    <source>
        <dbReference type="ARBA" id="ARBA00022801"/>
    </source>
</evidence>
<dbReference type="InterPro" id="IPR000998">
    <property type="entry name" value="MAM_dom"/>
</dbReference>
<dbReference type="InterPro" id="IPR013320">
    <property type="entry name" value="ConA-like_dom_sf"/>
</dbReference>
<keyword evidence="5 8" id="KW-0862">Zinc</keyword>
<keyword evidence="9" id="KW-0732">Signal</keyword>
<accession>A0ABM1SCG8</accession>
<keyword evidence="2 8" id="KW-0645">Protease</keyword>
<comment type="function">
    <text evidence="7">Zinc metalloprotease. Provoques deadhesion of endothelial cells from cell cultures, and also degradation of fibronectin, fibrinogen and gelatin in vitro. Its role in the venom is not fully understood but it might act as a spreading factor that facilitates diffusion of other venom toxins. Alternatively, it might be involved in the proteolytic processing of other venom toxins or it might play a role in extra-oral digestion of prey.</text>
</comment>
<evidence type="ECO:0000259" key="10">
    <source>
        <dbReference type="PROSITE" id="PS50060"/>
    </source>
</evidence>
<protein>
    <recommendedName>
        <fullName evidence="9">Metalloendopeptidase</fullName>
        <ecNumber evidence="9">3.4.24.-</ecNumber>
    </recommendedName>
</protein>
<evidence type="ECO:0000256" key="6">
    <source>
        <dbReference type="ARBA" id="ARBA00023049"/>
    </source>
</evidence>
<dbReference type="SUPFAM" id="SSF55486">
    <property type="entry name" value="Metalloproteases ('zincins'), catalytic domain"/>
    <property type="match status" value="1"/>
</dbReference>
<evidence type="ECO:0000256" key="9">
    <source>
        <dbReference type="RuleBase" id="RU361183"/>
    </source>
</evidence>
<dbReference type="PROSITE" id="PS50060">
    <property type="entry name" value="MAM_2"/>
    <property type="match status" value="1"/>
</dbReference>
<dbReference type="SUPFAM" id="SSF49899">
    <property type="entry name" value="Concanavalin A-like lectins/glucanases"/>
    <property type="match status" value="1"/>
</dbReference>
<feature type="binding site" evidence="8">
    <location>
        <position position="150"/>
    </location>
    <ligand>
        <name>Zn(2+)</name>
        <dbReference type="ChEBI" id="CHEBI:29105"/>
        <note>catalytic</note>
    </ligand>
</feature>
<comment type="caution">
    <text evidence="8">Lacks conserved residue(s) required for the propagation of feature annotation.</text>
</comment>
<dbReference type="PANTHER" id="PTHR10127">
    <property type="entry name" value="DISCOIDIN, CUB, EGF, LAMININ , AND ZINC METALLOPROTEASE DOMAIN CONTAINING"/>
    <property type="match status" value="1"/>
</dbReference>
<dbReference type="InterPro" id="IPR006026">
    <property type="entry name" value="Peptidase_Metallo"/>
</dbReference>
<keyword evidence="3 8" id="KW-0479">Metal-binding</keyword>
<evidence type="ECO:0000256" key="2">
    <source>
        <dbReference type="ARBA" id="ARBA00022670"/>
    </source>
</evidence>
<feature type="chain" id="PRO_5044955458" description="Metalloendopeptidase" evidence="9">
    <location>
        <begin position="29"/>
        <end position="413"/>
    </location>
</feature>
<keyword evidence="4 8" id="KW-0378">Hydrolase</keyword>
<feature type="binding site" evidence="8">
    <location>
        <position position="160"/>
    </location>
    <ligand>
        <name>Zn(2+)</name>
        <dbReference type="ChEBI" id="CHEBI:29105"/>
        <note>catalytic</note>
    </ligand>
</feature>
<organism evidence="12 13">
    <name type="scientific">Limulus polyphemus</name>
    <name type="common">Atlantic horseshoe crab</name>
    <dbReference type="NCBI Taxonomy" id="6850"/>
    <lineage>
        <taxon>Eukaryota</taxon>
        <taxon>Metazoa</taxon>
        <taxon>Ecdysozoa</taxon>
        <taxon>Arthropoda</taxon>
        <taxon>Chelicerata</taxon>
        <taxon>Merostomata</taxon>
        <taxon>Xiphosura</taxon>
        <taxon>Limulidae</taxon>
        <taxon>Limulus</taxon>
    </lineage>
</organism>
<feature type="domain" description="MAM" evidence="10">
    <location>
        <begin position="269"/>
        <end position="413"/>
    </location>
</feature>
<dbReference type="Gene3D" id="3.40.390.10">
    <property type="entry name" value="Collagenase (Catalytic Domain)"/>
    <property type="match status" value="1"/>
</dbReference>
<comment type="subunit">
    <text evidence="1">Monomer.</text>
</comment>
<name>A0ABM1SCG8_LIMPO</name>
<dbReference type="PANTHER" id="PTHR10127:SF780">
    <property type="entry name" value="METALLOENDOPEPTIDASE"/>
    <property type="match status" value="1"/>
</dbReference>